<organism evidence="2 3">
    <name type="scientific">Rugamonas fusca</name>
    <dbReference type="NCBI Taxonomy" id="2758568"/>
    <lineage>
        <taxon>Bacteria</taxon>
        <taxon>Pseudomonadati</taxon>
        <taxon>Pseudomonadota</taxon>
        <taxon>Betaproteobacteria</taxon>
        <taxon>Burkholderiales</taxon>
        <taxon>Oxalobacteraceae</taxon>
        <taxon>Telluria group</taxon>
        <taxon>Rugamonas</taxon>
    </lineage>
</organism>
<reference evidence="2 3" key="1">
    <citation type="submission" date="2020-07" db="EMBL/GenBank/DDBJ databases">
        <title>Novel species isolated from subtropical streams in China.</title>
        <authorList>
            <person name="Lu H."/>
        </authorList>
    </citation>
    <scope>NUCLEOTIDE SEQUENCE [LARGE SCALE GENOMIC DNA]</scope>
    <source>
        <strain evidence="2 3">FT3S</strain>
    </source>
</reference>
<dbReference type="RefSeq" id="WP_182218547.1">
    <property type="nucleotide sequence ID" value="NZ_JACEZS010000011.1"/>
</dbReference>
<gene>
    <name evidence="2" type="ORF">H3H36_13890</name>
</gene>
<accession>A0A7W2EIM6</accession>
<keyword evidence="1" id="KW-1133">Transmembrane helix</keyword>
<dbReference type="Proteomes" id="UP000566711">
    <property type="component" value="Unassembled WGS sequence"/>
</dbReference>
<evidence type="ECO:0000313" key="3">
    <source>
        <dbReference type="Proteomes" id="UP000566711"/>
    </source>
</evidence>
<keyword evidence="1" id="KW-0472">Membrane</keyword>
<keyword evidence="3" id="KW-1185">Reference proteome</keyword>
<proteinExistence type="predicted"/>
<sequence length="51" mass="5985">MSEHRVDWSRPVAAHHGRHIHRKNLRALYLLAATGLISVIFQLLLFWLRAL</sequence>
<keyword evidence="1" id="KW-0812">Transmembrane</keyword>
<dbReference type="AlphaFoldDB" id="A0A7W2EIM6"/>
<evidence type="ECO:0000256" key="1">
    <source>
        <dbReference type="SAM" id="Phobius"/>
    </source>
</evidence>
<comment type="caution">
    <text evidence="2">The sequence shown here is derived from an EMBL/GenBank/DDBJ whole genome shotgun (WGS) entry which is preliminary data.</text>
</comment>
<protein>
    <submittedName>
        <fullName evidence="2">Uncharacterized protein</fullName>
    </submittedName>
</protein>
<evidence type="ECO:0000313" key="2">
    <source>
        <dbReference type="EMBL" id="MBA5606445.1"/>
    </source>
</evidence>
<name>A0A7W2EIM6_9BURK</name>
<feature type="transmembrane region" description="Helical" evidence="1">
    <location>
        <begin position="27"/>
        <end position="48"/>
    </location>
</feature>
<dbReference type="EMBL" id="JACEZS010000011">
    <property type="protein sequence ID" value="MBA5606445.1"/>
    <property type="molecule type" value="Genomic_DNA"/>
</dbReference>